<feature type="coiled-coil region" evidence="2">
    <location>
        <begin position="21"/>
        <end position="51"/>
    </location>
</feature>
<protein>
    <submittedName>
        <fullName evidence="4">Regulator of chromosome condensation</fullName>
    </submittedName>
</protein>
<sequence length="872" mass="100978">MQQLDHKTKLQFLRKEYTQLWERVENKKKNLTNVKKELESSQRQEEEQKNNFVEPEELDNQLVKLKEELLECQKKKAFHRIKLAIILTRLKRQNKIYLDIDEQVKKLVEQSKNKELQQKILDHLGMDSNYLQDKIRKLNLIHENNLKELKECDQKIENFLRIKKNLEEKKEFELKRLESISQLRKDSTIKEEKKLKKKVKFKQDEILLFFSSCQRALVTGTVYITSQQVHFFPTLIGKKVNFSILSIQSLKKVRNTITMLDNSLEIKVNGLQKNITFSGFLGKRDQCFDVILSAVSIIMNQNKDEYCIWASSQTKQELMGPTSSMVSKGFHQVKLKNVLQIASGYETTLFLFENGKITEYGTSLGKNGKSYDLTNVVKIDAGHAHFLILTSDGSFYTLGKSEYYQTGFRDSRVSKPTLVPFFENKVVKDFACGVLQSYVLLENGDLYSFGYNDKGSLGYDCTGNHSVPKHVASNVYKVFGGNFSYHLLYIDGNNNLYGSGQNDNKQLSYNGEKILVPKLVSEFKGIAVKRAGGLTDLILILTLEGSLYYSNPNNTSLNKSPKGYTYVKNTSNVKLIDFSTGYNFALVLGENNRIFLWGEQTTGVFGEYSNNNKDSLKEIQIPELKSQIAININSGVLNTFIYGVQGNSLNDEFKNLFESMLFTDFQIGKFKVHKIFVEKRANNKINIVKEKLENNCSEEQQKMFLEWVYGVNGNNNKIQDIFEKFQIDYKKKTLLSDLGELYKDEESKNFNILVRIDEDEDEDQDEDEDEEANFEEIPVHKFILLARSGLFREMFSNIKEESNKVKDYSEKTIESLEILVKFFYTDKIELTADDDPELIVEDLKDAESYYQLHKNSTLNKQLSQIKRQFGFY</sequence>
<dbReference type="Gene3D" id="2.130.10.30">
    <property type="entry name" value="Regulator of chromosome condensation 1/beta-lactamase-inhibitor protein II"/>
    <property type="match status" value="1"/>
</dbReference>
<dbReference type="PANTHER" id="PTHR45982:SF1">
    <property type="entry name" value="REGULATOR OF CHROMOSOME CONDENSATION"/>
    <property type="match status" value="1"/>
</dbReference>
<dbReference type="InterPro" id="IPR009091">
    <property type="entry name" value="RCC1/BLIP-II"/>
</dbReference>
<name>A0AAV7YDC2_9EUKA</name>
<dbReference type="PROSITE" id="PS50097">
    <property type="entry name" value="BTB"/>
    <property type="match status" value="1"/>
</dbReference>
<dbReference type="InterPro" id="IPR051553">
    <property type="entry name" value="Ran_GTPase-activating"/>
</dbReference>
<accession>A0AAV7YDC2</accession>
<dbReference type="PANTHER" id="PTHR45982">
    <property type="entry name" value="REGULATOR OF CHROMOSOME CONDENSATION"/>
    <property type="match status" value="1"/>
</dbReference>
<evidence type="ECO:0000313" key="5">
    <source>
        <dbReference type="Proteomes" id="UP001146793"/>
    </source>
</evidence>
<feature type="repeat" description="RCC1" evidence="1">
    <location>
        <begin position="393"/>
        <end position="443"/>
    </location>
</feature>
<feature type="domain" description="BTB" evidence="3">
    <location>
        <begin position="766"/>
        <end position="832"/>
    </location>
</feature>
<evidence type="ECO:0000256" key="2">
    <source>
        <dbReference type="SAM" id="Coils"/>
    </source>
</evidence>
<dbReference type="InterPro" id="IPR011993">
    <property type="entry name" value="PH-like_dom_sf"/>
</dbReference>
<dbReference type="SUPFAM" id="SSF54695">
    <property type="entry name" value="POZ domain"/>
    <property type="match status" value="1"/>
</dbReference>
<reference evidence="4" key="1">
    <citation type="submission" date="2022-08" db="EMBL/GenBank/DDBJ databases">
        <title>Novel sulphate-reducing endosymbionts in the free-living metamonad Anaeramoeba.</title>
        <authorList>
            <person name="Jerlstrom-Hultqvist J."/>
            <person name="Cepicka I."/>
            <person name="Gallot-Lavallee L."/>
            <person name="Salas-Leiva D."/>
            <person name="Curtis B.A."/>
            <person name="Zahonova K."/>
            <person name="Pipaliya S."/>
            <person name="Dacks J."/>
            <person name="Roger A.J."/>
        </authorList>
    </citation>
    <scope>NUCLEOTIDE SEQUENCE</scope>
    <source>
        <strain evidence="4">Busselton2</strain>
    </source>
</reference>
<dbReference type="CDD" id="cd18186">
    <property type="entry name" value="BTB_POZ_ZBTB_KLHL-like"/>
    <property type="match status" value="1"/>
</dbReference>
<organism evidence="4 5">
    <name type="scientific">Anaeramoeba flamelloides</name>
    <dbReference type="NCBI Taxonomy" id="1746091"/>
    <lineage>
        <taxon>Eukaryota</taxon>
        <taxon>Metamonada</taxon>
        <taxon>Anaeramoebidae</taxon>
        <taxon>Anaeramoeba</taxon>
    </lineage>
</organism>
<dbReference type="Gene3D" id="2.30.29.30">
    <property type="entry name" value="Pleckstrin-homology domain (PH domain)/Phosphotyrosine-binding domain (PTB)"/>
    <property type="match status" value="1"/>
</dbReference>
<feature type="repeat" description="RCC1" evidence="1">
    <location>
        <begin position="444"/>
        <end position="491"/>
    </location>
</feature>
<dbReference type="Gene3D" id="3.30.710.10">
    <property type="entry name" value="Potassium Channel Kv1.1, Chain A"/>
    <property type="match status" value="1"/>
</dbReference>
<dbReference type="InterPro" id="IPR011333">
    <property type="entry name" value="SKP1/BTB/POZ_sf"/>
</dbReference>
<dbReference type="SUPFAM" id="SSF50985">
    <property type="entry name" value="RCC1/BLIP-II"/>
    <property type="match status" value="1"/>
</dbReference>
<dbReference type="EMBL" id="JANTQA010000063">
    <property type="protein sequence ID" value="KAJ3426577.1"/>
    <property type="molecule type" value="Genomic_DNA"/>
</dbReference>
<dbReference type="AlphaFoldDB" id="A0AAV7YDC2"/>
<feature type="coiled-coil region" evidence="2">
    <location>
        <begin position="149"/>
        <end position="183"/>
    </location>
</feature>
<dbReference type="Pfam" id="PF00415">
    <property type="entry name" value="RCC1"/>
    <property type="match status" value="2"/>
</dbReference>
<dbReference type="PROSITE" id="PS50012">
    <property type="entry name" value="RCC1_3"/>
    <property type="match status" value="2"/>
</dbReference>
<evidence type="ECO:0000259" key="3">
    <source>
        <dbReference type="PROSITE" id="PS50097"/>
    </source>
</evidence>
<gene>
    <name evidence="4" type="ORF">M0812_26143</name>
</gene>
<dbReference type="InterPro" id="IPR000210">
    <property type="entry name" value="BTB/POZ_dom"/>
</dbReference>
<evidence type="ECO:0000256" key="1">
    <source>
        <dbReference type="PROSITE-ProRule" id="PRU00235"/>
    </source>
</evidence>
<dbReference type="Proteomes" id="UP001146793">
    <property type="component" value="Unassembled WGS sequence"/>
</dbReference>
<dbReference type="InterPro" id="IPR000408">
    <property type="entry name" value="Reg_chr_condens"/>
</dbReference>
<proteinExistence type="predicted"/>
<dbReference type="Pfam" id="PF00651">
    <property type="entry name" value="BTB"/>
    <property type="match status" value="1"/>
</dbReference>
<comment type="caution">
    <text evidence="4">The sequence shown here is derived from an EMBL/GenBank/DDBJ whole genome shotgun (WGS) entry which is preliminary data.</text>
</comment>
<keyword evidence="2" id="KW-0175">Coiled coil</keyword>
<evidence type="ECO:0000313" key="4">
    <source>
        <dbReference type="EMBL" id="KAJ3426577.1"/>
    </source>
</evidence>